<dbReference type="PANTHER" id="PTHR30349">
    <property type="entry name" value="PHAGE INTEGRASE-RELATED"/>
    <property type="match status" value="1"/>
</dbReference>
<keyword evidence="1" id="KW-0229">DNA integration</keyword>
<evidence type="ECO:0000259" key="5">
    <source>
        <dbReference type="PROSITE" id="PS51898"/>
    </source>
</evidence>
<evidence type="ECO:0000256" key="4">
    <source>
        <dbReference type="PROSITE-ProRule" id="PRU01248"/>
    </source>
</evidence>
<accession>A0A133UN10</accession>
<dbReference type="SUPFAM" id="SSF56349">
    <property type="entry name" value="DNA breaking-rejoining enzymes"/>
    <property type="match status" value="1"/>
</dbReference>
<evidence type="ECO:0000256" key="3">
    <source>
        <dbReference type="ARBA" id="ARBA00023172"/>
    </source>
</evidence>
<dbReference type="PROSITE" id="PS51898">
    <property type="entry name" value="TYR_RECOMBINASE"/>
    <property type="match status" value="1"/>
</dbReference>
<dbReference type="InterPro" id="IPR004107">
    <property type="entry name" value="Integrase_SAM-like_N"/>
</dbReference>
<dbReference type="InterPro" id="IPR044068">
    <property type="entry name" value="CB"/>
</dbReference>
<comment type="caution">
    <text evidence="7">The sequence shown here is derived from an EMBL/GenBank/DDBJ whole genome shotgun (WGS) entry which is preliminary data.</text>
</comment>
<gene>
    <name evidence="7" type="ORF">AKJ36_00225</name>
</gene>
<organism evidence="7 8">
    <name type="scientific">candidate division MSBL1 archaeon SCGC-AAA259I07</name>
    <dbReference type="NCBI Taxonomy" id="1698266"/>
    <lineage>
        <taxon>Archaea</taxon>
        <taxon>Methanobacteriati</taxon>
        <taxon>Methanobacteriota</taxon>
        <taxon>candidate division MSBL1</taxon>
    </lineage>
</organism>
<dbReference type="InterPro" id="IPR011010">
    <property type="entry name" value="DNA_brk_join_enz"/>
</dbReference>
<dbReference type="InterPro" id="IPR010998">
    <property type="entry name" value="Integrase_recombinase_N"/>
</dbReference>
<dbReference type="GO" id="GO:0006412">
    <property type="term" value="P:translation"/>
    <property type="evidence" value="ECO:0007669"/>
    <property type="project" value="InterPro"/>
</dbReference>
<dbReference type="GO" id="GO:0003677">
    <property type="term" value="F:DNA binding"/>
    <property type="evidence" value="ECO:0007669"/>
    <property type="project" value="UniProtKB-UniRule"/>
</dbReference>
<evidence type="ECO:0000313" key="8">
    <source>
        <dbReference type="Proteomes" id="UP000070155"/>
    </source>
</evidence>
<dbReference type="InterPro" id="IPR011332">
    <property type="entry name" value="Ribosomal_zn-bd"/>
</dbReference>
<evidence type="ECO:0008006" key="9">
    <source>
        <dbReference type="Google" id="ProtNLM"/>
    </source>
</evidence>
<dbReference type="Pfam" id="PF00589">
    <property type="entry name" value="Phage_integrase"/>
    <property type="match status" value="1"/>
</dbReference>
<feature type="domain" description="Tyr recombinase" evidence="5">
    <location>
        <begin position="142"/>
        <end position="321"/>
    </location>
</feature>
<dbReference type="AlphaFoldDB" id="A0A133UN10"/>
<dbReference type="InterPro" id="IPR013762">
    <property type="entry name" value="Integrase-like_cat_sf"/>
</dbReference>
<sequence>MVDERDIHGKKQSVKRVIEKIREDSEICSENAEIVQEFNRFLKSVRNVKVDRREFYLNKLSKLAKWADKPFREMEKEDIKKIQARIEEEDYTEWTKHDYLTALKKFFQWLHRDETDNYRWKSQTYPVIVRDIDTSVGKDANKLPKNLPERREVEKMVEVCKNSRDKAILMALYDGGFRVGEFLNMKVGHLKQMQRGISVTVHGKTGSRQVLMPMAEPHLNRWLDDHPHPDDESYLWVNVSNHNYGEPLAYQSLRKRLKILKERADLSCKVNPHAFRKASATFYAQHLNEVQMCDRYGWVYGSEMPRIYIKKSGKRTNNAVLKAHGIETEEEEKEQELKPKVCERCGTSNPHDAEKCRKCGMLLDKSKVTEKPVSESKLEEKVMEMIKEDPEKWGSVLLDAMEESKVEATDNRVNG</sequence>
<evidence type="ECO:0000256" key="2">
    <source>
        <dbReference type="ARBA" id="ARBA00023125"/>
    </source>
</evidence>
<reference evidence="7 8" key="1">
    <citation type="journal article" date="2016" name="Sci. Rep.">
        <title>Metabolic traits of an uncultured archaeal lineage -MSBL1- from brine pools of the Red Sea.</title>
        <authorList>
            <person name="Mwirichia R."/>
            <person name="Alam I."/>
            <person name="Rashid M."/>
            <person name="Vinu M."/>
            <person name="Ba-Alawi W."/>
            <person name="Anthony Kamau A."/>
            <person name="Kamanda Ngugi D."/>
            <person name="Goker M."/>
            <person name="Klenk H.P."/>
            <person name="Bajic V."/>
            <person name="Stingl U."/>
        </authorList>
    </citation>
    <scope>NUCLEOTIDE SEQUENCE [LARGE SCALE GENOMIC DNA]</scope>
    <source>
        <strain evidence="7">SCGC-AAA259I07</strain>
    </source>
</reference>
<dbReference type="InterPro" id="IPR002104">
    <property type="entry name" value="Integrase_catalytic"/>
</dbReference>
<evidence type="ECO:0000313" key="7">
    <source>
        <dbReference type="EMBL" id="KXA95602.1"/>
    </source>
</evidence>
<dbReference type="Gene3D" id="1.10.443.10">
    <property type="entry name" value="Intergrase catalytic core"/>
    <property type="match status" value="1"/>
</dbReference>
<dbReference type="GO" id="GO:0015074">
    <property type="term" value="P:DNA integration"/>
    <property type="evidence" value="ECO:0007669"/>
    <property type="project" value="UniProtKB-KW"/>
</dbReference>
<evidence type="ECO:0000259" key="6">
    <source>
        <dbReference type="PROSITE" id="PS51900"/>
    </source>
</evidence>
<dbReference type="PROSITE" id="PS51900">
    <property type="entry name" value="CB"/>
    <property type="match status" value="1"/>
</dbReference>
<dbReference type="PANTHER" id="PTHR30349:SF87">
    <property type="entry name" value="TRANSPOSASE A"/>
    <property type="match status" value="1"/>
</dbReference>
<keyword evidence="3" id="KW-0233">DNA recombination</keyword>
<keyword evidence="2 4" id="KW-0238">DNA-binding</keyword>
<dbReference type="SUPFAM" id="SSF57829">
    <property type="entry name" value="Zn-binding ribosomal proteins"/>
    <property type="match status" value="1"/>
</dbReference>
<name>A0A133UN10_9EURY</name>
<dbReference type="Gene3D" id="4.10.1060.50">
    <property type="match status" value="1"/>
</dbReference>
<dbReference type="InterPro" id="IPR050090">
    <property type="entry name" value="Tyrosine_recombinase_XerCD"/>
</dbReference>
<keyword evidence="8" id="KW-1185">Reference proteome</keyword>
<protein>
    <recommendedName>
        <fullName evidence="9">Tyr recombinase domain-containing protein</fullName>
    </recommendedName>
</protein>
<dbReference type="EMBL" id="LHXQ01000001">
    <property type="protein sequence ID" value="KXA95602.1"/>
    <property type="molecule type" value="Genomic_DNA"/>
</dbReference>
<dbReference type="InterPro" id="IPR038587">
    <property type="entry name" value="Ribosomal_eL40_sf"/>
</dbReference>
<dbReference type="Gene3D" id="1.10.150.130">
    <property type="match status" value="1"/>
</dbReference>
<dbReference type="Proteomes" id="UP000070155">
    <property type="component" value="Unassembled WGS sequence"/>
</dbReference>
<evidence type="ECO:0000256" key="1">
    <source>
        <dbReference type="ARBA" id="ARBA00022908"/>
    </source>
</evidence>
<dbReference type="GO" id="GO:0006310">
    <property type="term" value="P:DNA recombination"/>
    <property type="evidence" value="ECO:0007669"/>
    <property type="project" value="UniProtKB-KW"/>
</dbReference>
<proteinExistence type="predicted"/>
<feature type="domain" description="Core-binding (CB)" evidence="6">
    <location>
        <begin position="29"/>
        <end position="111"/>
    </location>
</feature>
<dbReference type="Pfam" id="PF02899">
    <property type="entry name" value="Phage_int_SAM_1"/>
    <property type="match status" value="1"/>
</dbReference>